<organism evidence="5 7">
    <name type="scientific">Rhizobium sullae</name>
    <name type="common">Rhizobium hedysari</name>
    <dbReference type="NCBI Taxonomy" id="50338"/>
    <lineage>
        <taxon>Bacteria</taxon>
        <taxon>Pseudomonadati</taxon>
        <taxon>Pseudomonadota</taxon>
        <taxon>Alphaproteobacteria</taxon>
        <taxon>Hyphomicrobiales</taxon>
        <taxon>Rhizobiaceae</taxon>
        <taxon>Rhizobium/Agrobacterium group</taxon>
        <taxon>Rhizobium</taxon>
    </lineage>
</organism>
<dbReference type="PRINTS" id="PR00469">
    <property type="entry name" value="PNDRDTASEII"/>
</dbReference>
<evidence type="ECO:0000259" key="3">
    <source>
        <dbReference type="Pfam" id="PF04324"/>
    </source>
</evidence>
<dbReference type="Proteomes" id="UP001060123">
    <property type="component" value="Plasmid pWSM1592_1"/>
</dbReference>
<geneLocation type="plasmid" evidence="6 8">
    <name>pWSM1592_1</name>
</geneLocation>
<dbReference type="InterPro" id="IPR042204">
    <property type="entry name" value="2Fe-2S-bd_N"/>
</dbReference>
<dbReference type="InterPro" id="IPR007419">
    <property type="entry name" value="BFD-like_2Fe2S-bd_dom"/>
</dbReference>
<reference evidence="5 7" key="1">
    <citation type="submission" date="2017-11" db="EMBL/GenBank/DDBJ databases">
        <authorList>
            <person name="Han C.G."/>
        </authorList>
    </citation>
    <scope>NUCLEOTIDE SEQUENCE [LARGE SCALE GENOMIC DNA]</scope>
    <source>
        <strain evidence="5 7">HCNT1</strain>
    </source>
</reference>
<dbReference type="AlphaFoldDB" id="A0A2N0D212"/>
<accession>A0A2N0D212</accession>
<reference evidence="6" key="3">
    <citation type="submission" date="2022-09" db="EMBL/GenBank/DDBJ databases">
        <title>Australian commercial rhizobial inoculants.</title>
        <authorList>
            <person name="Kohlmeier M.G."/>
            <person name="O'Hara G.W."/>
            <person name="Colombi E."/>
            <person name="Ramsay J.P."/>
            <person name="Terpolilli J."/>
        </authorList>
    </citation>
    <scope>NUCLEOTIDE SEQUENCE</scope>
    <source>
        <strain evidence="6">WSM1592</strain>
        <plasmid evidence="6">pWSM1592_1</plasmid>
    </source>
</reference>
<evidence type="ECO:0000256" key="1">
    <source>
        <dbReference type="ARBA" id="ARBA00023002"/>
    </source>
</evidence>
<keyword evidence="1" id="KW-0560">Oxidoreductase</keyword>
<dbReference type="Gene3D" id="1.10.10.1100">
    <property type="entry name" value="BFD-like [2Fe-2S]-binding domain"/>
    <property type="match status" value="1"/>
</dbReference>
<dbReference type="CDD" id="cd19946">
    <property type="entry name" value="GlpA-like_Fer2_BFD-like"/>
    <property type="match status" value="1"/>
</dbReference>
<dbReference type="EMBL" id="CP104144">
    <property type="protein sequence ID" value="UWU18920.1"/>
    <property type="molecule type" value="Genomic_DNA"/>
</dbReference>
<dbReference type="SUPFAM" id="SSF51905">
    <property type="entry name" value="FAD/NAD(P)-binding domain"/>
    <property type="match status" value="2"/>
</dbReference>
<evidence type="ECO:0000259" key="2">
    <source>
        <dbReference type="Pfam" id="PF01266"/>
    </source>
</evidence>
<dbReference type="Pfam" id="PF01266">
    <property type="entry name" value="DAO"/>
    <property type="match status" value="1"/>
</dbReference>
<dbReference type="Proteomes" id="UP000232164">
    <property type="component" value="Unassembled WGS sequence"/>
</dbReference>
<dbReference type="InterPro" id="IPR051691">
    <property type="entry name" value="Metab_Enz_Cyan_OpOx_G3PDH"/>
</dbReference>
<dbReference type="Gene3D" id="3.30.9.10">
    <property type="entry name" value="D-Amino Acid Oxidase, subunit A, domain 2"/>
    <property type="match status" value="1"/>
</dbReference>
<dbReference type="Pfam" id="PF13510">
    <property type="entry name" value="Fer2_4"/>
    <property type="match status" value="1"/>
</dbReference>
<dbReference type="STRING" id="1041146.GCA_000427985_03798"/>
<dbReference type="Pfam" id="PF07992">
    <property type="entry name" value="Pyr_redox_2"/>
    <property type="match status" value="1"/>
</dbReference>
<gene>
    <name evidence="5" type="ORF">CWR43_29285</name>
    <name evidence="6" type="ORF">N2599_22405</name>
</gene>
<dbReference type="InterPro" id="IPR036010">
    <property type="entry name" value="2Fe-2S_ferredoxin-like_sf"/>
</dbReference>
<evidence type="ECO:0000259" key="4">
    <source>
        <dbReference type="Pfam" id="PF07992"/>
    </source>
</evidence>
<keyword evidence="6" id="KW-0614">Plasmid</keyword>
<dbReference type="PRINTS" id="PR00368">
    <property type="entry name" value="FADPNR"/>
</dbReference>
<feature type="domain" description="BFD-like [2Fe-2S]-binding" evidence="3">
    <location>
        <begin position="495"/>
        <end position="544"/>
    </location>
</feature>
<name>A0A2N0D212_RHISU</name>
<dbReference type="EMBL" id="PIQN01000023">
    <property type="protein sequence ID" value="PKA40097.1"/>
    <property type="molecule type" value="Genomic_DNA"/>
</dbReference>
<keyword evidence="8" id="KW-1185">Reference proteome</keyword>
<dbReference type="GO" id="GO:0051536">
    <property type="term" value="F:iron-sulfur cluster binding"/>
    <property type="evidence" value="ECO:0007669"/>
    <property type="project" value="InterPro"/>
</dbReference>
<dbReference type="SUPFAM" id="SSF54292">
    <property type="entry name" value="2Fe-2S ferredoxin-like"/>
    <property type="match status" value="1"/>
</dbReference>
<evidence type="ECO:0000313" key="5">
    <source>
        <dbReference type="EMBL" id="PKA40097.1"/>
    </source>
</evidence>
<dbReference type="Pfam" id="PF04324">
    <property type="entry name" value="Fer2_BFD"/>
    <property type="match status" value="1"/>
</dbReference>
<dbReference type="InterPro" id="IPR023753">
    <property type="entry name" value="FAD/NAD-binding_dom"/>
</dbReference>
<dbReference type="GO" id="GO:0016491">
    <property type="term" value="F:oxidoreductase activity"/>
    <property type="evidence" value="ECO:0007669"/>
    <property type="project" value="UniProtKB-KW"/>
</dbReference>
<protein>
    <submittedName>
        <fullName evidence="6">FAD-dependent oxidoreductase</fullName>
    </submittedName>
    <submittedName>
        <fullName evidence="5">Ferredoxin</fullName>
    </submittedName>
</protein>
<evidence type="ECO:0000313" key="7">
    <source>
        <dbReference type="Proteomes" id="UP000232164"/>
    </source>
</evidence>
<dbReference type="Gene3D" id="3.50.50.60">
    <property type="entry name" value="FAD/NAD(P)-binding domain"/>
    <property type="match status" value="4"/>
</dbReference>
<reference evidence="5 7" key="2">
    <citation type="submission" date="2017-12" db="EMBL/GenBank/DDBJ databases">
        <title>Genome sequence of Rhizobium sullae HCNT1 isolated from Sulla coronaria nodules and featuring peculiar denitrification phenotypes.</title>
        <authorList>
            <person name="De Diego-Diaz B."/>
            <person name="Treu L."/>
            <person name="Campanaro S."/>
            <person name="Da Silva Duarte V."/>
            <person name="Basaglia M."/>
            <person name="Favaro L."/>
            <person name="Casella S."/>
            <person name="Squartini A."/>
        </authorList>
    </citation>
    <scope>NUCLEOTIDE SEQUENCE [LARGE SCALE GENOMIC DNA]</scope>
    <source>
        <strain evidence="5 7">HCNT1</strain>
    </source>
</reference>
<sequence length="982" mass="103167">MRNSMMPVASINQSLGPDDARVRLSVDGLQIFAEKGMSVAAAIEATGRHEFSRGIKGEGRGLFCGMGACHDCLMTIDGKVSQRACMTTVDDDMQVLRPAARPDLAAGQIADLCSVPQSLATRTMDVLIVGAGPAGLAAAKVLAVAGAEVTVIDERPSAGGQYFKQPSTPSAAERLRGDEQALSGAALIGKVRDHGVIFLSATVVWGGARDDAGSFIIACYGSGHAFYCKPKMLIIATGAYERPTSVRGWTLPGAMTTGAAQTLLRSYGTVPGRRIIVAGNGPLNMQVANELRKAGASIVALLEAAPPPWSRPAAALRLLTTDPALARHGLRQISTLRSRGVKIDWNSVLTSINGSQCVESVTFAGPGGETNLDADTVLIGGNFTSSNELSRLLGCGHEVVDGDLRAVRDLDGQTTVANVHIVGEAARFGGAHVAMAEGRIAAAAIARKLGLLAQTDESAAKRLARHRRFQEALWQVFAPKDDAKTKTAVPPDDALICRCEGVTYGALRTLSANSAQDVSTLKRLSRAGMGRCQSRYCGKAITDVAKERHLTGETSGFLAPQMPLRPIPLAALAVEKPEWGGHKRALLPEKPPLASPQALPVAETSTLVIGAGIAGLSTALFLAREGEDVVVVERAFANSLASGGNAGSLHAQLLSFDHGARAEGGGGAAAQTLPLQRDSIALWAALQSELGQDFEMKVTGGLMVAETDDHMHFLAEKVGVECAAGIDCRLIGQDELRSLEPALSSHFVGAAYCSQEGKINPLVATQYILEAARRDGAQVFENCEVTGIRTSDGGFEVKTSRGILRTKRIVNAAGAFASRIGAMLGVDVPVFGAPLHMVVTEAAAPLISCLVAHADRHLTLKQAANGNFIIGGGWTAGLDPVHQHPRPLLSSLEGNLWVAQHVVPALRKLHVIRSWAAMNINIDGAPILGEHPSMPGFFNAVTSNGYTLGPIVGQLTSRLVLGRETDRALQPFSISRFQKGRA</sequence>
<dbReference type="Gene3D" id="3.10.20.440">
    <property type="entry name" value="2Fe-2S iron-sulphur cluster binding domain, sarcosine oxidase, alpha subunit, N-terminal domain"/>
    <property type="match status" value="1"/>
</dbReference>
<feature type="domain" description="FAD/NAD(P)-binding" evidence="4">
    <location>
        <begin position="124"/>
        <end position="438"/>
    </location>
</feature>
<proteinExistence type="predicted"/>
<dbReference type="InterPro" id="IPR041854">
    <property type="entry name" value="BFD-like_2Fe2S-bd_dom_sf"/>
</dbReference>
<feature type="domain" description="FAD dependent oxidoreductase" evidence="2">
    <location>
        <begin position="607"/>
        <end position="958"/>
    </location>
</feature>
<evidence type="ECO:0000313" key="6">
    <source>
        <dbReference type="EMBL" id="UWU18920.1"/>
    </source>
</evidence>
<dbReference type="PANTHER" id="PTHR42949">
    <property type="entry name" value="ANAEROBIC GLYCEROL-3-PHOSPHATE DEHYDROGENASE SUBUNIT B"/>
    <property type="match status" value="1"/>
</dbReference>
<dbReference type="PANTHER" id="PTHR42949:SF3">
    <property type="entry name" value="ANAEROBIC GLYCEROL-3-PHOSPHATE DEHYDROGENASE SUBUNIT B"/>
    <property type="match status" value="1"/>
</dbReference>
<evidence type="ECO:0000313" key="8">
    <source>
        <dbReference type="Proteomes" id="UP001060123"/>
    </source>
</evidence>
<dbReference type="InterPro" id="IPR006076">
    <property type="entry name" value="FAD-dep_OxRdtase"/>
</dbReference>
<dbReference type="InterPro" id="IPR036188">
    <property type="entry name" value="FAD/NAD-bd_sf"/>
</dbReference>